<feature type="non-terminal residue" evidence="2">
    <location>
        <position position="78"/>
    </location>
</feature>
<organism evidence="2">
    <name type="scientific">marine sediment metagenome</name>
    <dbReference type="NCBI Taxonomy" id="412755"/>
    <lineage>
        <taxon>unclassified sequences</taxon>
        <taxon>metagenomes</taxon>
        <taxon>ecological metagenomes</taxon>
    </lineage>
</organism>
<feature type="domain" description="Gfo/Idh/MocA-like oxidoreductase N-terminal" evidence="1">
    <location>
        <begin position="2"/>
        <end position="40"/>
    </location>
</feature>
<dbReference type="Gene3D" id="3.30.360.10">
    <property type="entry name" value="Dihydrodipicolinate Reductase, domain 2"/>
    <property type="match status" value="1"/>
</dbReference>
<evidence type="ECO:0000313" key="2">
    <source>
        <dbReference type="EMBL" id="GAI50375.1"/>
    </source>
</evidence>
<accession>X1QH90</accession>
<dbReference type="PANTHER" id="PTHR43708">
    <property type="entry name" value="CONSERVED EXPRESSED OXIDOREDUCTASE (EUROFUNG)"/>
    <property type="match status" value="1"/>
</dbReference>
<gene>
    <name evidence="2" type="ORF">S06H3_62683</name>
</gene>
<comment type="caution">
    <text evidence="2">The sequence shown here is derived from an EMBL/GenBank/DDBJ whole genome shotgun (WGS) entry which is preliminary data.</text>
</comment>
<dbReference type="GO" id="GO:0000166">
    <property type="term" value="F:nucleotide binding"/>
    <property type="evidence" value="ECO:0007669"/>
    <property type="project" value="InterPro"/>
</dbReference>
<dbReference type="SUPFAM" id="SSF51735">
    <property type="entry name" value="NAD(P)-binding Rossmann-fold domains"/>
    <property type="match status" value="1"/>
</dbReference>
<name>X1QH90_9ZZZZ</name>
<proteinExistence type="predicted"/>
<dbReference type="InterPro" id="IPR036291">
    <property type="entry name" value="NAD(P)-bd_dom_sf"/>
</dbReference>
<reference evidence="2" key="1">
    <citation type="journal article" date="2014" name="Front. Microbiol.">
        <title>High frequency of phylogenetically diverse reductive dehalogenase-homologous genes in deep subseafloor sedimentary metagenomes.</title>
        <authorList>
            <person name="Kawai M."/>
            <person name="Futagami T."/>
            <person name="Toyoda A."/>
            <person name="Takaki Y."/>
            <person name="Nishi S."/>
            <person name="Hori S."/>
            <person name="Arai W."/>
            <person name="Tsubouchi T."/>
            <person name="Morono Y."/>
            <person name="Uchiyama I."/>
            <person name="Ito T."/>
            <person name="Fujiyama A."/>
            <person name="Inagaki F."/>
            <person name="Takami H."/>
        </authorList>
    </citation>
    <scope>NUCLEOTIDE SEQUENCE</scope>
    <source>
        <strain evidence="2">Expedition CK06-06</strain>
    </source>
</reference>
<dbReference type="InterPro" id="IPR051317">
    <property type="entry name" value="Gfo/Idh/MocA_oxidoreduct"/>
</dbReference>
<dbReference type="Pfam" id="PF01408">
    <property type="entry name" value="GFO_IDH_MocA"/>
    <property type="match status" value="1"/>
</dbReference>
<dbReference type="EMBL" id="BARV01041397">
    <property type="protein sequence ID" value="GAI50375.1"/>
    <property type="molecule type" value="Genomic_DNA"/>
</dbReference>
<dbReference type="AlphaFoldDB" id="X1QH90"/>
<dbReference type="PANTHER" id="PTHR43708:SF3">
    <property type="entry name" value="OXIDOREDUCTASE"/>
    <property type="match status" value="1"/>
</dbReference>
<dbReference type="Gene3D" id="3.40.50.720">
    <property type="entry name" value="NAD(P)-binding Rossmann-like Domain"/>
    <property type="match status" value="1"/>
</dbReference>
<evidence type="ECO:0000259" key="1">
    <source>
        <dbReference type="Pfam" id="PF01408"/>
    </source>
</evidence>
<sequence>MALLAQKHVICEKPLTLKSSESLELLKLAVEKNLVNAVNHNMRFYPMTQQARAMVQSGKIGNVYIIQGSYLQDWLLLE</sequence>
<dbReference type="InterPro" id="IPR000683">
    <property type="entry name" value="Gfo/Idh/MocA-like_OxRdtase_N"/>
</dbReference>
<protein>
    <recommendedName>
        <fullName evidence="1">Gfo/Idh/MocA-like oxidoreductase N-terminal domain-containing protein</fullName>
    </recommendedName>
</protein>